<evidence type="ECO:0000256" key="4">
    <source>
        <dbReference type="ARBA" id="ARBA00022833"/>
    </source>
</evidence>
<evidence type="ECO:0000256" key="1">
    <source>
        <dbReference type="ARBA" id="ARBA00001947"/>
    </source>
</evidence>
<dbReference type="Gene3D" id="3.20.20.70">
    <property type="entry name" value="Aldolase class I"/>
    <property type="match status" value="1"/>
</dbReference>
<proteinExistence type="predicted"/>
<keyword evidence="4" id="KW-0862">Zinc</keyword>
<sequence length="313" mass="33843">MGSGTSHFPRSTITKGPVLSLEDPVIITCSISGAVANREQCPAIPYTPEEYAAEARRAVEEGAAMIHIHARDAATGTPSYEIEDFRAITEAIQGAVDDVIVNYSTGAIGVPIEQRLAYLRELRPDVAALNMGSMNYAKFSERRGEFVFHTVFENSFETIIAFVREMRALGIRPEHECFDSGHVANLDPLIKMGLLDDPLQISCVMGVVGGIRPTARNLAHMSEQIPGGPDGPSNWGVIGISRDQWRLIAAALTLGGNVRAGLEDNFYLPDGTMARSNGDLIARARRLAEDVGRRVATVDEARAMLGTPRRAAA</sequence>
<name>A0A6J4TS82_9ACTN</name>
<dbReference type="GO" id="GO:0043720">
    <property type="term" value="F:3-keto-5-aminohexanoate cleavage activity"/>
    <property type="evidence" value="ECO:0007669"/>
    <property type="project" value="InterPro"/>
</dbReference>
<accession>A0A6J4TS82</accession>
<dbReference type="PANTHER" id="PTHR37418:SF2">
    <property type="entry name" value="3-KETO-5-AMINOHEXANOATE CLEAVAGE ENZYME"/>
    <property type="match status" value="1"/>
</dbReference>
<evidence type="ECO:0008006" key="6">
    <source>
        <dbReference type="Google" id="ProtNLM"/>
    </source>
</evidence>
<evidence type="ECO:0000313" key="5">
    <source>
        <dbReference type="EMBL" id="CAA9530790.1"/>
    </source>
</evidence>
<evidence type="ECO:0000256" key="2">
    <source>
        <dbReference type="ARBA" id="ARBA00022679"/>
    </source>
</evidence>
<dbReference type="AlphaFoldDB" id="A0A6J4TS82"/>
<protein>
    <recommendedName>
        <fullName evidence="6">3-keto-5-aminohexanoate cleavage enzyme</fullName>
    </recommendedName>
</protein>
<keyword evidence="3" id="KW-0479">Metal-binding</keyword>
<dbReference type="Pfam" id="PF05853">
    <property type="entry name" value="BKACE"/>
    <property type="match status" value="1"/>
</dbReference>
<keyword evidence="2" id="KW-0808">Transferase</keyword>
<dbReference type="InterPro" id="IPR013785">
    <property type="entry name" value="Aldolase_TIM"/>
</dbReference>
<dbReference type="GO" id="GO:0046872">
    <property type="term" value="F:metal ion binding"/>
    <property type="evidence" value="ECO:0007669"/>
    <property type="project" value="UniProtKB-KW"/>
</dbReference>
<organism evidence="5">
    <name type="scientific">uncultured Solirubrobacteraceae bacterium</name>
    <dbReference type="NCBI Taxonomy" id="1162706"/>
    <lineage>
        <taxon>Bacteria</taxon>
        <taxon>Bacillati</taxon>
        <taxon>Actinomycetota</taxon>
        <taxon>Thermoleophilia</taxon>
        <taxon>Solirubrobacterales</taxon>
        <taxon>Solirubrobacteraceae</taxon>
        <taxon>environmental samples</taxon>
    </lineage>
</organism>
<dbReference type="PANTHER" id="PTHR37418">
    <property type="entry name" value="3-KETO-5-AMINOHEXANOATE CLEAVAGE ENZYME-RELATED"/>
    <property type="match status" value="1"/>
</dbReference>
<comment type="cofactor">
    <cofactor evidence="1">
        <name>Zn(2+)</name>
        <dbReference type="ChEBI" id="CHEBI:29105"/>
    </cofactor>
</comment>
<evidence type="ECO:0000256" key="3">
    <source>
        <dbReference type="ARBA" id="ARBA00022723"/>
    </source>
</evidence>
<gene>
    <name evidence="5" type="ORF">AVDCRST_MAG30-3756</name>
</gene>
<reference evidence="5" key="1">
    <citation type="submission" date="2020-02" db="EMBL/GenBank/DDBJ databases">
        <authorList>
            <person name="Meier V. D."/>
        </authorList>
    </citation>
    <scope>NUCLEOTIDE SEQUENCE</scope>
    <source>
        <strain evidence="5">AVDCRST_MAG30</strain>
    </source>
</reference>
<dbReference type="EMBL" id="CADCVS010000496">
    <property type="protein sequence ID" value="CAA9530790.1"/>
    <property type="molecule type" value="Genomic_DNA"/>
</dbReference>
<dbReference type="InterPro" id="IPR008567">
    <property type="entry name" value="BKACE"/>
</dbReference>